<organism evidence="2 3">
    <name type="scientific">Trichostrongylus colubriformis</name>
    <name type="common">Black scour worm</name>
    <dbReference type="NCBI Taxonomy" id="6319"/>
    <lineage>
        <taxon>Eukaryota</taxon>
        <taxon>Metazoa</taxon>
        <taxon>Ecdysozoa</taxon>
        <taxon>Nematoda</taxon>
        <taxon>Chromadorea</taxon>
        <taxon>Rhabditida</taxon>
        <taxon>Rhabditina</taxon>
        <taxon>Rhabditomorpha</taxon>
        <taxon>Strongyloidea</taxon>
        <taxon>Trichostrongylidae</taxon>
        <taxon>Trichostrongylus</taxon>
    </lineage>
</organism>
<feature type="region of interest" description="Disordered" evidence="1">
    <location>
        <begin position="168"/>
        <end position="191"/>
    </location>
</feature>
<name>A0AAN8GB09_TRICO</name>
<feature type="compositionally biased region" description="Polar residues" evidence="1">
    <location>
        <begin position="168"/>
        <end position="181"/>
    </location>
</feature>
<dbReference type="Proteomes" id="UP001331761">
    <property type="component" value="Unassembled WGS sequence"/>
</dbReference>
<keyword evidence="3" id="KW-1185">Reference proteome</keyword>
<feature type="region of interest" description="Disordered" evidence="1">
    <location>
        <begin position="113"/>
        <end position="134"/>
    </location>
</feature>
<comment type="caution">
    <text evidence="2">The sequence shown here is derived from an EMBL/GenBank/DDBJ whole genome shotgun (WGS) entry which is preliminary data.</text>
</comment>
<protein>
    <submittedName>
        <fullName evidence="2">NR LBD domain-containing protein</fullName>
    </submittedName>
</protein>
<accession>A0AAN8GB09</accession>
<proteinExistence type="predicted"/>
<evidence type="ECO:0000313" key="2">
    <source>
        <dbReference type="EMBL" id="KAK5980963.1"/>
    </source>
</evidence>
<feature type="non-terminal residue" evidence="2">
    <location>
        <position position="1"/>
    </location>
</feature>
<evidence type="ECO:0000313" key="3">
    <source>
        <dbReference type="Proteomes" id="UP001331761"/>
    </source>
</evidence>
<dbReference type="AlphaFoldDB" id="A0AAN8GB09"/>
<feature type="compositionally biased region" description="Polar residues" evidence="1">
    <location>
        <begin position="117"/>
        <end position="132"/>
    </location>
</feature>
<reference evidence="2 3" key="1">
    <citation type="submission" date="2019-10" db="EMBL/GenBank/DDBJ databases">
        <title>Assembly and Annotation for the nematode Trichostrongylus colubriformis.</title>
        <authorList>
            <person name="Martin J."/>
        </authorList>
    </citation>
    <scope>NUCLEOTIDE SEQUENCE [LARGE SCALE GENOMIC DNA]</scope>
    <source>
        <strain evidence="2">G859</strain>
        <tissue evidence="2">Whole worm</tissue>
    </source>
</reference>
<dbReference type="EMBL" id="WIXE01006802">
    <property type="protein sequence ID" value="KAK5980963.1"/>
    <property type="molecule type" value="Genomic_DNA"/>
</dbReference>
<feature type="compositionally biased region" description="Polar residues" evidence="1">
    <location>
        <begin position="1"/>
        <end position="21"/>
    </location>
</feature>
<evidence type="ECO:0000256" key="1">
    <source>
        <dbReference type="SAM" id="MobiDB-lite"/>
    </source>
</evidence>
<gene>
    <name evidence="2" type="ORF">GCK32_018943</name>
</gene>
<feature type="compositionally biased region" description="Low complexity" evidence="1">
    <location>
        <begin position="22"/>
        <end position="39"/>
    </location>
</feature>
<sequence>VQESNGISQPPQHPSESNMLHSASSTSIESLSSYPEYSYSSSGPGLSYNLSCNSLPSTMSNFEVSMNGASSMPNLDHMPECDPDYNVTLTPDMYCDMRQAMSMTQTMDASMGMEHVPQQSNESLPNSPSAESRPSFYIESSRHTFTVTTNVDNRFPFYQGAQCPNNGISTVTPTKPTAIPSQQQQQQHLCKSNSLPSEYYDCDPYSNQQRMDYEDAYY</sequence>
<feature type="region of interest" description="Disordered" evidence="1">
    <location>
        <begin position="1"/>
        <end position="39"/>
    </location>
</feature>